<evidence type="ECO:0000313" key="6">
    <source>
        <dbReference type="EMBL" id="GLJ78057.1"/>
    </source>
</evidence>
<dbReference type="Gene3D" id="1.10.357.10">
    <property type="entry name" value="Tetracycline Repressor, domain 2"/>
    <property type="match status" value="1"/>
</dbReference>
<evidence type="ECO:0000256" key="3">
    <source>
        <dbReference type="ARBA" id="ARBA00023163"/>
    </source>
</evidence>
<dbReference type="SUPFAM" id="SSF48498">
    <property type="entry name" value="Tetracyclin repressor-like, C-terminal domain"/>
    <property type="match status" value="1"/>
</dbReference>
<protein>
    <submittedName>
        <fullName evidence="6">TetR family transcriptional regulator</fullName>
    </submittedName>
</protein>
<keyword evidence="7" id="KW-1185">Reference proteome</keyword>
<dbReference type="InterPro" id="IPR009057">
    <property type="entry name" value="Homeodomain-like_sf"/>
</dbReference>
<dbReference type="Pfam" id="PF16859">
    <property type="entry name" value="TetR_C_11"/>
    <property type="match status" value="1"/>
</dbReference>
<dbReference type="SUPFAM" id="SSF46689">
    <property type="entry name" value="Homeodomain-like"/>
    <property type="match status" value="1"/>
</dbReference>
<feature type="domain" description="HTH tetR-type" evidence="5">
    <location>
        <begin position="12"/>
        <end position="72"/>
    </location>
</feature>
<evidence type="ECO:0000256" key="4">
    <source>
        <dbReference type="PROSITE-ProRule" id="PRU00335"/>
    </source>
</evidence>
<keyword evidence="1" id="KW-0805">Transcription regulation</keyword>
<dbReference type="PANTHER" id="PTHR30055">
    <property type="entry name" value="HTH-TYPE TRANSCRIPTIONAL REGULATOR RUTR"/>
    <property type="match status" value="1"/>
</dbReference>
<dbReference type="RefSeq" id="WP_271178653.1">
    <property type="nucleotide sequence ID" value="NZ_BAAAJO010000003.1"/>
</dbReference>
<evidence type="ECO:0000256" key="2">
    <source>
        <dbReference type="ARBA" id="ARBA00023125"/>
    </source>
</evidence>
<evidence type="ECO:0000313" key="7">
    <source>
        <dbReference type="Proteomes" id="UP001142372"/>
    </source>
</evidence>
<dbReference type="InterPro" id="IPR011075">
    <property type="entry name" value="TetR_C"/>
</dbReference>
<keyword evidence="3" id="KW-0804">Transcription</keyword>
<sequence>MPTSSRGRPRSEVARRAILTAAREILAEKGYERLTIQEIADRSGTGRQTIYRWWATKALIIADLLLAGELDLPSEAVPDTGSLERDLTSWLEAIAAAMRDPLQASITRALITAASDDPEEARLLYSMTTGPVHQSLVDRISKGKAAGQLRVEVDEIAVADALIGTVLFGALTPGANPAAPGAVVSALVGRS</sequence>
<dbReference type="AlphaFoldDB" id="A0A9W6HDT8"/>
<gene>
    <name evidence="6" type="ORF">GCM10017584_36310</name>
</gene>
<name>A0A9W6HDT8_9MICO</name>
<feature type="DNA-binding region" description="H-T-H motif" evidence="4">
    <location>
        <begin position="35"/>
        <end position="54"/>
    </location>
</feature>
<dbReference type="InterPro" id="IPR036271">
    <property type="entry name" value="Tet_transcr_reg_TetR-rel_C_sf"/>
</dbReference>
<proteinExistence type="predicted"/>
<dbReference type="GO" id="GO:0000976">
    <property type="term" value="F:transcription cis-regulatory region binding"/>
    <property type="evidence" value="ECO:0007669"/>
    <property type="project" value="TreeGrafter"/>
</dbReference>
<accession>A0A9W6HDT8</accession>
<dbReference type="EMBL" id="BSEN01000015">
    <property type="protein sequence ID" value="GLJ78057.1"/>
    <property type="molecule type" value="Genomic_DNA"/>
</dbReference>
<dbReference type="GO" id="GO:0003700">
    <property type="term" value="F:DNA-binding transcription factor activity"/>
    <property type="evidence" value="ECO:0007669"/>
    <property type="project" value="TreeGrafter"/>
</dbReference>
<evidence type="ECO:0000259" key="5">
    <source>
        <dbReference type="PROSITE" id="PS50977"/>
    </source>
</evidence>
<dbReference type="Proteomes" id="UP001142372">
    <property type="component" value="Unassembled WGS sequence"/>
</dbReference>
<dbReference type="PRINTS" id="PR00455">
    <property type="entry name" value="HTHTETR"/>
</dbReference>
<organism evidence="6 7">
    <name type="scientific">Leifsonia poae</name>
    <dbReference type="NCBI Taxonomy" id="110933"/>
    <lineage>
        <taxon>Bacteria</taxon>
        <taxon>Bacillati</taxon>
        <taxon>Actinomycetota</taxon>
        <taxon>Actinomycetes</taxon>
        <taxon>Micrococcales</taxon>
        <taxon>Microbacteriaceae</taxon>
        <taxon>Leifsonia</taxon>
    </lineage>
</organism>
<reference evidence="6" key="1">
    <citation type="journal article" date="2014" name="Int. J. Syst. Evol. Microbiol.">
        <title>Complete genome sequence of Corynebacterium casei LMG S-19264T (=DSM 44701T), isolated from a smear-ripened cheese.</title>
        <authorList>
            <consortium name="US DOE Joint Genome Institute (JGI-PGF)"/>
            <person name="Walter F."/>
            <person name="Albersmeier A."/>
            <person name="Kalinowski J."/>
            <person name="Ruckert C."/>
        </authorList>
    </citation>
    <scope>NUCLEOTIDE SEQUENCE</scope>
    <source>
        <strain evidence="6">VKM Ac-1401</strain>
    </source>
</reference>
<dbReference type="Gene3D" id="1.10.10.60">
    <property type="entry name" value="Homeodomain-like"/>
    <property type="match status" value="1"/>
</dbReference>
<dbReference type="Pfam" id="PF00440">
    <property type="entry name" value="TetR_N"/>
    <property type="match status" value="1"/>
</dbReference>
<keyword evidence="2 4" id="KW-0238">DNA-binding</keyword>
<evidence type="ECO:0000256" key="1">
    <source>
        <dbReference type="ARBA" id="ARBA00023015"/>
    </source>
</evidence>
<dbReference type="PROSITE" id="PS50977">
    <property type="entry name" value="HTH_TETR_2"/>
    <property type="match status" value="1"/>
</dbReference>
<dbReference type="PANTHER" id="PTHR30055:SF148">
    <property type="entry name" value="TETR-FAMILY TRANSCRIPTIONAL REGULATOR"/>
    <property type="match status" value="1"/>
</dbReference>
<dbReference type="InterPro" id="IPR050109">
    <property type="entry name" value="HTH-type_TetR-like_transc_reg"/>
</dbReference>
<dbReference type="InterPro" id="IPR001647">
    <property type="entry name" value="HTH_TetR"/>
</dbReference>
<comment type="caution">
    <text evidence="6">The sequence shown here is derived from an EMBL/GenBank/DDBJ whole genome shotgun (WGS) entry which is preliminary data.</text>
</comment>
<reference evidence="6" key="2">
    <citation type="submission" date="2023-01" db="EMBL/GenBank/DDBJ databases">
        <authorList>
            <person name="Sun Q."/>
            <person name="Evtushenko L."/>
        </authorList>
    </citation>
    <scope>NUCLEOTIDE SEQUENCE</scope>
    <source>
        <strain evidence="6">VKM Ac-1401</strain>
    </source>
</reference>